<accession>A0A086AFV5</accession>
<dbReference type="EMBL" id="JPRM01000020">
    <property type="protein sequence ID" value="KFF15569.1"/>
    <property type="molecule type" value="Genomic_DNA"/>
</dbReference>
<dbReference type="eggNOG" id="ENOG5032U49">
    <property type="taxonomic scope" value="Bacteria"/>
</dbReference>
<dbReference type="Proteomes" id="UP000198424">
    <property type="component" value="Unassembled WGS sequence"/>
</dbReference>
<proteinExistence type="predicted"/>
<gene>
    <name evidence="3" type="ORF">B0A62_20090</name>
    <name evidence="2" type="ORF">IW20_13885</name>
</gene>
<dbReference type="EMBL" id="MUGY01000029">
    <property type="protein sequence ID" value="OXA89847.1"/>
    <property type="molecule type" value="Genomic_DNA"/>
</dbReference>
<name>A0A086AFV5_FLAHY</name>
<comment type="caution">
    <text evidence="2">The sequence shown here is derived from an EMBL/GenBank/DDBJ whole genome shotgun (WGS) entry which is preliminary data.</text>
</comment>
<reference evidence="2 4" key="1">
    <citation type="submission" date="2014-07" db="EMBL/GenBank/DDBJ databases">
        <title>Genome of Flavobacterium hydatis DSM 2063.</title>
        <authorList>
            <person name="Pipes S.E."/>
            <person name="Stropko S.J."/>
            <person name="Newman J.D."/>
        </authorList>
    </citation>
    <scope>NUCLEOTIDE SEQUENCE [LARGE SCALE GENOMIC DNA]</scope>
    <source>
        <strain evidence="2 4">DSM 2063</strain>
    </source>
</reference>
<dbReference type="RefSeq" id="WP_035623167.1">
    <property type="nucleotide sequence ID" value="NZ_JBEWQG010000006.1"/>
</dbReference>
<evidence type="ECO:0000313" key="4">
    <source>
        <dbReference type="Proteomes" id="UP000028712"/>
    </source>
</evidence>
<reference evidence="3 5" key="2">
    <citation type="submission" date="2016-11" db="EMBL/GenBank/DDBJ databases">
        <title>Whole genomes of Flavobacteriaceae.</title>
        <authorList>
            <person name="Stine C."/>
            <person name="Li C."/>
            <person name="Tadesse D."/>
        </authorList>
    </citation>
    <scope>NUCLEOTIDE SEQUENCE [LARGE SCALE GENOMIC DNA]</scope>
    <source>
        <strain evidence="3 5">ATCC 29551</strain>
    </source>
</reference>
<keyword evidence="1" id="KW-1133">Transmembrane helix</keyword>
<evidence type="ECO:0000313" key="3">
    <source>
        <dbReference type="EMBL" id="OXA89847.1"/>
    </source>
</evidence>
<keyword evidence="1" id="KW-0472">Membrane</keyword>
<keyword evidence="5" id="KW-1185">Reference proteome</keyword>
<sequence length="185" mass="21398">MDLQELFGRFVLLFFSILVLYFFSNRKDNETINPLMVIVGLCTFSLCYLFTRIEIGVGIGFGLFAIFSILRFRTQTFTVNAIIFLFATITLSILDIMYPFEKIEVLLFFQFIIIGFYIIASVLVNKKASKYLNTVDVKVSLGNDFSLNTQNIRQLIQKQINIENFDFKIITINTVTKEIDVTVLY</sequence>
<dbReference type="Proteomes" id="UP000028712">
    <property type="component" value="Unassembled WGS sequence"/>
</dbReference>
<feature type="transmembrane region" description="Helical" evidence="1">
    <location>
        <begin position="106"/>
        <end position="124"/>
    </location>
</feature>
<dbReference type="STRING" id="991.IW20_13885"/>
<evidence type="ECO:0000313" key="2">
    <source>
        <dbReference type="EMBL" id="KFF15569.1"/>
    </source>
</evidence>
<evidence type="ECO:0000313" key="5">
    <source>
        <dbReference type="Proteomes" id="UP000198424"/>
    </source>
</evidence>
<organism evidence="2 4">
    <name type="scientific">Flavobacterium hydatis</name>
    <name type="common">Cytophaga aquatilis</name>
    <dbReference type="NCBI Taxonomy" id="991"/>
    <lineage>
        <taxon>Bacteria</taxon>
        <taxon>Pseudomonadati</taxon>
        <taxon>Bacteroidota</taxon>
        <taxon>Flavobacteriia</taxon>
        <taxon>Flavobacteriales</taxon>
        <taxon>Flavobacteriaceae</taxon>
        <taxon>Flavobacterium</taxon>
    </lineage>
</organism>
<keyword evidence="1" id="KW-0812">Transmembrane</keyword>
<feature type="transmembrane region" description="Helical" evidence="1">
    <location>
        <begin position="81"/>
        <end position="100"/>
    </location>
</feature>
<feature type="transmembrane region" description="Helical" evidence="1">
    <location>
        <begin position="57"/>
        <end position="74"/>
    </location>
</feature>
<dbReference type="InterPro" id="IPR032531">
    <property type="entry name" value="DUF4956"/>
</dbReference>
<dbReference type="Pfam" id="PF16316">
    <property type="entry name" value="DUF4956"/>
    <property type="match status" value="1"/>
</dbReference>
<evidence type="ECO:0000256" key="1">
    <source>
        <dbReference type="SAM" id="Phobius"/>
    </source>
</evidence>
<dbReference type="AlphaFoldDB" id="A0A086AFV5"/>
<dbReference type="OrthoDB" id="154078at2"/>
<feature type="transmembrane region" description="Helical" evidence="1">
    <location>
        <begin position="6"/>
        <end position="23"/>
    </location>
</feature>
<protein>
    <submittedName>
        <fullName evidence="3">DUF4956 domain-containing protein</fullName>
    </submittedName>
</protein>